<comment type="caution">
    <text evidence="1">The sequence shown here is derived from an EMBL/GenBank/DDBJ whole genome shotgun (WGS) entry which is preliminary data.</text>
</comment>
<evidence type="ECO:0000313" key="2">
    <source>
        <dbReference type="Proteomes" id="UP001057481"/>
    </source>
</evidence>
<sequence length="84" mass="9529">MLDSVTLSHALQNSQFSLETRLALILLNHGYTLESLTHLVELPTDISWIAFEKPFVKTFKNYHKGPIFTNLNLDELTKTLATLA</sequence>
<dbReference type="RefSeq" id="WP_205143718.1">
    <property type="nucleotide sequence ID" value="NZ_JAFBDN010000009.1"/>
</dbReference>
<evidence type="ECO:0000313" key="1">
    <source>
        <dbReference type="EMBL" id="MCM2437811.1"/>
    </source>
</evidence>
<accession>A0ABT0VIZ7</accession>
<name>A0ABT0VIZ7_9LACO</name>
<reference evidence="1" key="1">
    <citation type="submission" date="2021-04" db="EMBL/GenBank/DDBJ databases">
        <title>Taxonomic assessment of Weissella genus.</title>
        <authorList>
            <person name="Fanelli F."/>
            <person name="Chieffi D."/>
            <person name="Dell'Aquila A."/>
            <person name="Gyu-Sung C."/>
            <person name="Franz C.M.A.P."/>
            <person name="Fusco V."/>
        </authorList>
    </citation>
    <scope>NUCLEOTIDE SEQUENCE</scope>
    <source>
        <strain evidence="1">LMG 25373</strain>
    </source>
</reference>
<protein>
    <submittedName>
        <fullName evidence="1">Uncharacterized protein</fullName>
    </submittedName>
</protein>
<dbReference type="EMBL" id="JAGMVS010000068">
    <property type="protein sequence ID" value="MCM2437811.1"/>
    <property type="molecule type" value="Genomic_DNA"/>
</dbReference>
<gene>
    <name evidence="1" type="ORF">KAK10_07810</name>
</gene>
<proteinExistence type="predicted"/>
<dbReference type="Proteomes" id="UP001057481">
    <property type="component" value="Unassembled WGS sequence"/>
</dbReference>
<keyword evidence="2" id="KW-1185">Reference proteome</keyword>
<organism evidence="1 2">
    <name type="scientific">Periweissella beninensis</name>
    <dbReference type="NCBI Taxonomy" id="504936"/>
    <lineage>
        <taxon>Bacteria</taxon>
        <taxon>Bacillati</taxon>
        <taxon>Bacillota</taxon>
        <taxon>Bacilli</taxon>
        <taxon>Lactobacillales</taxon>
        <taxon>Lactobacillaceae</taxon>
        <taxon>Periweissella</taxon>
    </lineage>
</organism>